<accession>A0A382GB14</accession>
<evidence type="ECO:0000313" key="1">
    <source>
        <dbReference type="EMBL" id="SVB72408.1"/>
    </source>
</evidence>
<reference evidence="1" key="1">
    <citation type="submission" date="2018-05" db="EMBL/GenBank/DDBJ databases">
        <authorList>
            <person name="Lanie J.A."/>
            <person name="Ng W.-L."/>
            <person name="Kazmierczak K.M."/>
            <person name="Andrzejewski T.M."/>
            <person name="Davidsen T.M."/>
            <person name="Wayne K.J."/>
            <person name="Tettelin H."/>
            <person name="Glass J.I."/>
            <person name="Rusch D."/>
            <person name="Podicherti R."/>
            <person name="Tsui H.-C.T."/>
            <person name="Winkler M.E."/>
        </authorList>
    </citation>
    <scope>NUCLEOTIDE SEQUENCE</scope>
</reference>
<dbReference type="EMBL" id="UINC01054555">
    <property type="protein sequence ID" value="SVB72408.1"/>
    <property type="molecule type" value="Genomic_DNA"/>
</dbReference>
<proteinExistence type="predicted"/>
<gene>
    <name evidence="1" type="ORF">METZ01_LOCUS225262</name>
</gene>
<protein>
    <submittedName>
        <fullName evidence="1">Uncharacterized protein</fullName>
    </submittedName>
</protein>
<sequence>MAPFTDTILLVNELNQHHHLDKKLQFDYLLNSLRPRNRFAPWMKAKKLDNLEDVKEFYGYGNEKARDALDILDTKQISAIKKKLKKGGRDGRG</sequence>
<organism evidence="1">
    <name type="scientific">marine metagenome</name>
    <dbReference type="NCBI Taxonomy" id="408172"/>
    <lineage>
        <taxon>unclassified sequences</taxon>
        <taxon>metagenomes</taxon>
        <taxon>ecological metagenomes</taxon>
    </lineage>
</organism>
<dbReference type="Gene3D" id="1.20.272.50">
    <property type="entry name" value="Bacteriophage clamp loader A subunit, A' domain"/>
    <property type="match status" value="1"/>
</dbReference>
<dbReference type="AlphaFoldDB" id="A0A382GB14"/>
<name>A0A382GB14_9ZZZZ</name>